<reference evidence="3" key="1">
    <citation type="journal article" date="2019" name="Int. J. Syst. Evol. Microbiol.">
        <title>The Global Catalogue of Microorganisms (GCM) 10K type strain sequencing project: providing services to taxonomists for standard genome sequencing and annotation.</title>
        <authorList>
            <consortium name="The Broad Institute Genomics Platform"/>
            <consortium name="The Broad Institute Genome Sequencing Center for Infectious Disease"/>
            <person name="Wu L."/>
            <person name="Ma J."/>
        </authorList>
    </citation>
    <scope>NUCLEOTIDE SEQUENCE [LARGE SCALE GENOMIC DNA]</scope>
    <source>
        <strain evidence="3">NBRC 108730</strain>
    </source>
</reference>
<feature type="region of interest" description="Disordered" evidence="1">
    <location>
        <begin position="133"/>
        <end position="185"/>
    </location>
</feature>
<evidence type="ECO:0000256" key="1">
    <source>
        <dbReference type="SAM" id="MobiDB-lite"/>
    </source>
</evidence>
<feature type="compositionally biased region" description="Basic residues" evidence="1">
    <location>
        <begin position="153"/>
        <end position="169"/>
    </location>
</feature>
<dbReference type="InterPro" id="IPR016181">
    <property type="entry name" value="Acyl_CoA_acyltransferase"/>
</dbReference>
<accession>A0ABQ6JK45</accession>
<dbReference type="Gene3D" id="3.40.630.30">
    <property type="match status" value="1"/>
</dbReference>
<name>A0ABQ6JK45_9ACTN</name>
<protein>
    <recommendedName>
        <fullName evidence="4">N-acetyltransferase domain-containing protein</fullName>
    </recommendedName>
</protein>
<evidence type="ECO:0000313" key="2">
    <source>
        <dbReference type="EMBL" id="GMA88635.1"/>
    </source>
</evidence>
<dbReference type="EMBL" id="BSUZ01000001">
    <property type="protein sequence ID" value="GMA88635.1"/>
    <property type="molecule type" value="Genomic_DNA"/>
</dbReference>
<keyword evidence="3" id="KW-1185">Reference proteome</keyword>
<organism evidence="2 3">
    <name type="scientific">Angustibacter aerolatus</name>
    <dbReference type="NCBI Taxonomy" id="1162965"/>
    <lineage>
        <taxon>Bacteria</taxon>
        <taxon>Bacillati</taxon>
        <taxon>Actinomycetota</taxon>
        <taxon>Actinomycetes</taxon>
        <taxon>Kineosporiales</taxon>
        <taxon>Kineosporiaceae</taxon>
    </lineage>
</organism>
<comment type="caution">
    <text evidence="2">The sequence shown here is derived from an EMBL/GenBank/DDBJ whole genome shotgun (WGS) entry which is preliminary data.</text>
</comment>
<dbReference type="SUPFAM" id="SSF55729">
    <property type="entry name" value="Acyl-CoA N-acyltransferases (Nat)"/>
    <property type="match status" value="1"/>
</dbReference>
<gene>
    <name evidence="2" type="ORF">GCM10025868_38850</name>
</gene>
<sequence>MVLRGDPRPVPDGVGTRVLDPDDADVPAAEVVPHLAFGAGIGTAVGDSGVDARDEAVLALDPEREQGLRDRLRSGAAVRAVAWIEDVEVAEIAGLPGVLAAGGLQRAEGVAEVVGVGTLPAARRRGLAAGVTSALAEPGARRGRRGRDALGPGRRRRTDLRRHRVRAGRHQRDRDRALGADAVAG</sequence>
<dbReference type="Proteomes" id="UP001157017">
    <property type="component" value="Unassembled WGS sequence"/>
</dbReference>
<proteinExistence type="predicted"/>
<feature type="region of interest" description="Disordered" evidence="1">
    <location>
        <begin position="1"/>
        <end position="21"/>
    </location>
</feature>
<evidence type="ECO:0000313" key="3">
    <source>
        <dbReference type="Proteomes" id="UP001157017"/>
    </source>
</evidence>
<evidence type="ECO:0008006" key="4">
    <source>
        <dbReference type="Google" id="ProtNLM"/>
    </source>
</evidence>